<proteinExistence type="predicted"/>
<gene>
    <name evidence="1" type="ORF">AB0A88_38600</name>
</gene>
<accession>A0ABV3CMH2</accession>
<comment type="caution">
    <text evidence="1">The sequence shown here is derived from an EMBL/GenBank/DDBJ whole genome shotgun (WGS) entry which is preliminary data.</text>
</comment>
<name>A0ABV3CMH2_9ACTN</name>
<keyword evidence="2" id="KW-1185">Reference proteome</keyword>
<organism evidence="1 2">
    <name type="scientific">Streptomyces narbonensis</name>
    <dbReference type="NCBI Taxonomy" id="67333"/>
    <lineage>
        <taxon>Bacteria</taxon>
        <taxon>Bacillati</taxon>
        <taxon>Actinomycetota</taxon>
        <taxon>Actinomycetes</taxon>
        <taxon>Kitasatosporales</taxon>
        <taxon>Streptomycetaceae</taxon>
        <taxon>Streptomyces</taxon>
    </lineage>
</organism>
<protein>
    <submittedName>
        <fullName evidence="1">Uncharacterized protein</fullName>
    </submittedName>
</protein>
<reference evidence="1 2" key="1">
    <citation type="submission" date="2024-06" db="EMBL/GenBank/DDBJ databases">
        <title>The Natural Products Discovery Center: Release of the First 8490 Sequenced Strains for Exploring Actinobacteria Biosynthetic Diversity.</title>
        <authorList>
            <person name="Kalkreuter E."/>
            <person name="Kautsar S.A."/>
            <person name="Yang D."/>
            <person name="Bader C.D."/>
            <person name="Teijaro C.N."/>
            <person name="Fluegel L."/>
            <person name="Davis C.M."/>
            <person name="Simpson J.R."/>
            <person name="Lauterbach L."/>
            <person name="Steele A.D."/>
            <person name="Gui C."/>
            <person name="Meng S."/>
            <person name="Li G."/>
            <person name="Viehrig K."/>
            <person name="Ye F."/>
            <person name="Su P."/>
            <person name="Kiefer A.F."/>
            <person name="Nichols A."/>
            <person name="Cepeda A.J."/>
            <person name="Yan W."/>
            <person name="Fan B."/>
            <person name="Jiang Y."/>
            <person name="Adhikari A."/>
            <person name="Zheng C.-J."/>
            <person name="Schuster L."/>
            <person name="Cowan T.M."/>
            <person name="Smanski M.J."/>
            <person name="Chevrette M.G."/>
            <person name="De Carvalho L.P.S."/>
            <person name="Shen B."/>
        </authorList>
    </citation>
    <scope>NUCLEOTIDE SEQUENCE [LARGE SCALE GENOMIC DNA]</scope>
    <source>
        <strain evidence="1 2">NPDC045974</strain>
    </source>
</reference>
<evidence type="ECO:0000313" key="2">
    <source>
        <dbReference type="Proteomes" id="UP001551329"/>
    </source>
</evidence>
<dbReference type="RefSeq" id="WP_358478503.1">
    <property type="nucleotide sequence ID" value="NZ_JBEZAE010000054.1"/>
</dbReference>
<sequence length="71" mass="7794">MSVPTGIGVSGDREWVIQNAKGKKFVCQSAVEAFAELSEFGEGAVVLTRRVVKGMFITKPVEDWRQVQPPT</sequence>
<dbReference type="Proteomes" id="UP001551329">
    <property type="component" value="Unassembled WGS sequence"/>
</dbReference>
<dbReference type="EMBL" id="JBEZAE010000054">
    <property type="protein sequence ID" value="MEU7075988.1"/>
    <property type="molecule type" value="Genomic_DNA"/>
</dbReference>
<evidence type="ECO:0000313" key="1">
    <source>
        <dbReference type="EMBL" id="MEU7075988.1"/>
    </source>
</evidence>